<proteinExistence type="predicted"/>
<dbReference type="SUPFAM" id="SSF47781">
    <property type="entry name" value="RuvA domain 2-like"/>
    <property type="match status" value="1"/>
</dbReference>
<keyword evidence="2" id="KW-1185">Reference proteome</keyword>
<evidence type="ECO:0000313" key="2">
    <source>
        <dbReference type="Proteomes" id="UP000033103"/>
    </source>
</evidence>
<sequence length="169" mass="19604">MKKILLAVFSIILVILVSEYLPRINRDIDEPHVEINEDVTYKTYGKKDVKKEINDISYEDIKDIDISKKKMDKIMEYKEYMGGIKKVCDLKAIPRFTDSDIKKLESVFKDSNISYKVHNINKASELELRYLGLNKQSIKKIANKTLNNMIELKEVIGKDVENIKGAITF</sequence>
<protein>
    <submittedName>
        <fullName evidence="1">Uncharacterized protein</fullName>
    </submittedName>
</protein>
<dbReference type="AlphaFoldDB" id="A0A0E3ZBD9"/>
<gene>
    <name evidence="1" type="ORF">VC03_00670</name>
</gene>
<evidence type="ECO:0000313" key="1">
    <source>
        <dbReference type="EMBL" id="AKC95105.1"/>
    </source>
</evidence>
<organism evidence="1 2">
    <name type="scientific">Sneathia vaginalis</name>
    <dbReference type="NCBI Taxonomy" id="187101"/>
    <lineage>
        <taxon>Bacteria</taxon>
        <taxon>Fusobacteriati</taxon>
        <taxon>Fusobacteriota</taxon>
        <taxon>Fusobacteriia</taxon>
        <taxon>Fusobacteriales</taxon>
        <taxon>Leptotrichiaceae</taxon>
        <taxon>Sneathia</taxon>
    </lineage>
</organism>
<dbReference type="HOGENOM" id="CLU_1577470_0_0_0"/>
<dbReference type="STRING" id="187101.VC03_00670"/>
<dbReference type="OrthoDB" id="9857207at2"/>
<accession>A0A0E3ZBD9</accession>
<dbReference type="PATRIC" id="fig|1069640.6.peg.126"/>
<dbReference type="EMBL" id="CP011280">
    <property type="protein sequence ID" value="AKC95105.1"/>
    <property type="molecule type" value="Genomic_DNA"/>
</dbReference>
<dbReference type="RefSeq" id="WP_046328211.1">
    <property type="nucleotide sequence ID" value="NZ_CP011280.1"/>
</dbReference>
<name>A0A0E3ZBD9_9FUSO</name>
<dbReference type="InterPro" id="IPR010994">
    <property type="entry name" value="RuvA_2-like"/>
</dbReference>
<dbReference type="KEGG" id="sns:VC03_00670"/>
<reference evidence="1 2" key="1">
    <citation type="journal article" date="2012" name="BMC Genomics">
        <title>Genomic sequence analysis and characterization of Sneathia amnii sp. nov.</title>
        <authorList>
            <consortium name="Vaginal Microbiome Consortium (additional members)"/>
            <person name="Harwich M.D.Jr."/>
            <person name="Serrano M.G."/>
            <person name="Fettweis J.M."/>
            <person name="Alves J.M."/>
            <person name="Reimers M.A."/>
            <person name="Buck G.A."/>
            <person name="Jefferson K.K."/>
        </authorList>
    </citation>
    <scope>NUCLEOTIDE SEQUENCE [LARGE SCALE GENOMIC DNA]</scope>
    <source>
        <strain evidence="1 2">SN35</strain>
    </source>
</reference>
<dbReference type="Proteomes" id="UP000033103">
    <property type="component" value="Chromosome"/>
</dbReference>